<sequence>MNISVEMVTLCAKFLLKVKISPTLLSQLCDVHLLSGKWYTLIEFRMPKMYTESVSQLSFTTLPRLVNMFTKVFYVKELYLPIEQREDGLLQVPLDDVLIHLYFKLCIS</sequence>
<proteinExistence type="predicted"/>
<keyword evidence="2" id="KW-1185">Reference proteome</keyword>
<name>A0ABD1DS41_CULPP</name>
<dbReference type="AlphaFoldDB" id="A0ABD1DS41"/>
<organism evidence="1 2">
    <name type="scientific">Culex pipiens pipiens</name>
    <name type="common">Northern house mosquito</name>
    <dbReference type="NCBI Taxonomy" id="38569"/>
    <lineage>
        <taxon>Eukaryota</taxon>
        <taxon>Metazoa</taxon>
        <taxon>Ecdysozoa</taxon>
        <taxon>Arthropoda</taxon>
        <taxon>Hexapoda</taxon>
        <taxon>Insecta</taxon>
        <taxon>Pterygota</taxon>
        <taxon>Neoptera</taxon>
        <taxon>Endopterygota</taxon>
        <taxon>Diptera</taxon>
        <taxon>Nematocera</taxon>
        <taxon>Culicoidea</taxon>
        <taxon>Culicidae</taxon>
        <taxon>Culicinae</taxon>
        <taxon>Culicini</taxon>
        <taxon>Culex</taxon>
        <taxon>Culex</taxon>
    </lineage>
</organism>
<evidence type="ECO:0000313" key="2">
    <source>
        <dbReference type="Proteomes" id="UP001562425"/>
    </source>
</evidence>
<accession>A0ABD1DS41</accession>
<evidence type="ECO:0000313" key="1">
    <source>
        <dbReference type="EMBL" id="KAL1401189.1"/>
    </source>
</evidence>
<dbReference type="Proteomes" id="UP001562425">
    <property type="component" value="Unassembled WGS sequence"/>
</dbReference>
<comment type="caution">
    <text evidence="1">The sequence shown here is derived from an EMBL/GenBank/DDBJ whole genome shotgun (WGS) entry which is preliminary data.</text>
</comment>
<reference evidence="1 2" key="1">
    <citation type="submission" date="2024-05" db="EMBL/GenBank/DDBJ databases">
        <title>Culex pipiens pipiens assembly and annotation.</title>
        <authorList>
            <person name="Alout H."/>
            <person name="Durand T."/>
        </authorList>
    </citation>
    <scope>NUCLEOTIDE SEQUENCE [LARGE SCALE GENOMIC DNA]</scope>
    <source>
        <strain evidence="1">HA-2024</strain>
        <tissue evidence="1">Whole body</tissue>
    </source>
</reference>
<gene>
    <name evidence="1" type="ORF">pipiens_006820</name>
</gene>
<protein>
    <submittedName>
        <fullName evidence="1">Uncharacterized protein</fullName>
    </submittedName>
</protein>
<dbReference type="EMBL" id="JBEHCU010005009">
    <property type="protein sequence ID" value="KAL1401189.1"/>
    <property type="molecule type" value="Genomic_DNA"/>
</dbReference>